<organism evidence="2 3">
    <name type="scientific">Lophiostoma macrostomum CBS 122681</name>
    <dbReference type="NCBI Taxonomy" id="1314788"/>
    <lineage>
        <taxon>Eukaryota</taxon>
        <taxon>Fungi</taxon>
        <taxon>Dikarya</taxon>
        <taxon>Ascomycota</taxon>
        <taxon>Pezizomycotina</taxon>
        <taxon>Dothideomycetes</taxon>
        <taxon>Pleosporomycetidae</taxon>
        <taxon>Pleosporales</taxon>
        <taxon>Lophiostomataceae</taxon>
        <taxon>Lophiostoma</taxon>
    </lineage>
</organism>
<dbReference type="SUPFAM" id="SSF54695">
    <property type="entry name" value="POZ domain"/>
    <property type="match status" value="1"/>
</dbReference>
<name>A0A6A6SSG2_9PLEO</name>
<feature type="non-terminal residue" evidence="2">
    <location>
        <position position="71"/>
    </location>
</feature>
<evidence type="ECO:0000313" key="3">
    <source>
        <dbReference type="Proteomes" id="UP000799324"/>
    </source>
</evidence>
<accession>A0A6A6SSG2</accession>
<dbReference type="PANTHER" id="PTHR47843">
    <property type="entry name" value="BTB DOMAIN-CONTAINING PROTEIN-RELATED"/>
    <property type="match status" value="1"/>
</dbReference>
<dbReference type="InterPro" id="IPR000210">
    <property type="entry name" value="BTB/POZ_dom"/>
</dbReference>
<dbReference type="Gene3D" id="3.30.710.10">
    <property type="entry name" value="Potassium Channel Kv1.1, Chain A"/>
    <property type="match status" value="1"/>
</dbReference>
<reference evidence="2" key="1">
    <citation type="journal article" date="2020" name="Stud. Mycol.">
        <title>101 Dothideomycetes genomes: a test case for predicting lifestyles and emergence of pathogens.</title>
        <authorList>
            <person name="Haridas S."/>
            <person name="Albert R."/>
            <person name="Binder M."/>
            <person name="Bloem J."/>
            <person name="Labutti K."/>
            <person name="Salamov A."/>
            <person name="Andreopoulos B."/>
            <person name="Baker S."/>
            <person name="Barry K."/>
            <person name="Bills G."/>
            <person name="Bluhm B."/>
            <person name="Cannon C."/>
            <person name="Castanera R."/>
            <person name="Culley D."/>
            <person name="Daum C."/>
            <person name="Ezra D."/>
            <person name="Gonzalez J."/>
            <person name="Henrissat B."/>
            <person name="Kuo A."/>
            <person name="Liang C."/>
            <person name="Lipzen A."/>
            <person name="Lutzoni F."/>
            <person name="Magnuson J."/>
            <person name="Mondo S."/>
            <person name="Nolan M."/>
            <person name="Ohm R."/>
            <person name="Pangilinan J."/>
            <person name="Park H.-J."/>
            <person name="Ramirez L."/>
            <person name="Alfaro M."/>
            <person name="Sun H."/>
            <person name="Tritt A."/>
            <person name="Yoshinaga Y."/>
            <person name="Zwiers L.-H."/>
            <person name="Turgeon B."/>
            <person name="Goodwin S."/>
            <person name="Spatafora J."/>
            <person name="Crous P."/>
            <person name="Grigoriev I."/>
        </authorList>
    </citation>
    <scope>NUCLEOTIDE SEQUENCE</scope>
    <source>
        <strain evidence="2">CBS 122681</strain>
    </source>
</reference>
<gene>
    <name evidence="2" type="ORF">K491DRAFT_572028</name>
</gene>
<dbReference type="EMBL" id="MU004446">
    <property type="protein sequence ID" value="KAF2650716.1"/>
    <property type="molecule type" value="Genomic_DNA"/>
</dbReference>
<dbReference type="Proteomes" id="UP000799324">
    <property type="component" value="Unassembled WGS sequence"/>
</dbReference>
<dbReference type="Pfam" id="PF00651">
    <property type="entry name" value="BTB"/>
    <property type="match status" value="1"/>
</dbReference>
<evidence type="ECO:0000259" key="1">
    <source>
        <dbReference type="PROSITE" id="PS50097"/>
    </source>
</evidence>
<dbReference type="PROSITE" id="PS50097">
    <property type="entry name" value="BTB"/>
    <property type="match status" value="1"/>
</dbReference>
<feature type="non-terminal residue" evidence="2">
    <location>
        <position position="1"/>
    </location>
</feature>
<feature type="domain" description="BTB" evidence="1">
    <location>
        <begin position="8"/>
        <end position="71"/>
    </location>
</feature>
<sequence length="71" mass="8337">LFNDPTFSDFKIKQICNGQVKEYHAHKVVLCMNSKWFSIALRGNFMEASQETVEVHDDDPEAFEVMMKTFY</sequence>
<protein>
    <recommendedName>
        <fullName evidence="1">BTB domain-containing protein</fullName>
    </recommendedName>
</protein>
<dbReference type="PANTHER" id="PTHR47843:SF5">
    <property type="entry name" value="BTB_POZ DOMAIN PROTEIN"/>
    <property type="match status" value="1"/>
</dbReference>
<keyword evidence="3" id="KW-1185">Reference proteome</keyword>
<dbReference type="CDD" id="cd18186">
    <property type="entry name" value="BTB_POZ_ZBTB_KLHL-like"/>
    <property type="match status" value="1"/>
</dbReference>
<dbReference type="AlphaFoldDB" id="A0A6A6SSG2"/>
<dbReference type="OrthoDB" id="6359816at2759"/>
<dbReference type="InterPro" id="IPR011333">
    <property type="entry name" value="SKP1/BTB/POZ_sf"/>
</dbReference>
<evidence type="ECO:0000313" key="2">
    <source>
        <dbReference type="EMBL" id="KAF2650716.1"/>
    </source>
</evidence>
<proteinExistence type="predicted"/>